<evidence type="ECO:0000256" key="1">
    <source>
        <dbReference type="SAM" id="SignalP"/>
    </source>
</evidence>
<keyword evidence="1" id="KW-0732">Signal</keyword>
<feature type="chain" id="PRO_5007894790" evidence="1">
    <location>
        <begin position="21"/>
        <end position="130"/>
    </location>
</feature>
<evidence type="ECO:0000313" key="2">
    <source>
        <dbReference type="EMBL" id="KZZ91679.1"/>
    </source>
</evidence>
<proteinExistence type="predicted"/>
<keyword evidence="3" id="KW-1185">Reference proteome</keyword>
<name>A0A167YRR7_9HYPO</name>
<reference evidence="2 3" key="1">
    <citation type="journal article" date="2016" name="Genome Biol. Evol.">
        <title>Divergent and convergent evolution of fungal pathogenicity.</title>
        <authorList>
            <person name="Shang Y."/>
            <person name="Xiao G."/>
            <person name="Zheng P."/>
            <person name="Cen K."/>
            <person name="Zhan S."/>
            <person name="Wang C."/>
        </authorList>
    </citation>
    <scope>NUCLEOTIDE SEQUENCE [LARGE SCALE GENOMIC DNA]</scope>
    <source>
        <strain evidence="2 3">RCEF 2490</strain>
    </source>
</reference>
<feature type="signal peptide" evidence="1">
    <location>
        <begin position="1"/>
        <end position="20"/>
    </location>
</feature>
<dbReference type="AlphaFoldDB" id="A0A167YRR7"/>
<sequence>MRPLVKYLCILIAFIASSEAEPDPSCNVRGTGSSQFLCNDERLGPANLPEELLHLLDNYSRLGGEDPVTFLSRWSSGGDWVYPGANGFLLDSTGAAMAKFLTLKVGTLVDRIGAENGMQIRFLPLADRDN</sequence>
<accession>A0A167YRR7</accession>
<evidence type="ECO:0000313" key="3">
    <source>
        <dbReference type="Proteomes" id="UP000078544"/>
    </source>
</evidence>
<dbReference type="EMBL" id="AZGY01000017">
    <property type="protein sequence ID" value="KZZ91679.1"/>
    <property type="molecule type" value="Genomic_DNA"/>
</dbReference>
<comment type="caution">
    <text evidence="2">The sequence shown here is derived from an EMBL/GenBank/DDBJ whole genome shotgun (WGS) entry which is preliminary data.</text>
</comment>
<dbReference type="OrthoDB" id="2923349at2759"/>
<organism evidence="2 3">
    <name type="scientific">Moelleriella libera RCEF 2490</name>
    <dbReference type="NCBI Taxonomy" id="1081109"/>
    <lineage>
        <taxon>Eukaryota</taxon>
        <taxon>Fungi</taxon>
        <taxon>Dikarya</taxon>
        <taxon>Ascomycota</taxon>
        <taxon>Pezizomycotina</taxon>
        <taxon>Sordariomycetes</taxon>
        <taxon>Hypocreomycetidae</taxon>
        <taxon>Hypocreales</taxon>
        <taxon>Clavicipitaceae</taxon>
        <taxon>Moelleriella</taxon>
    </lineage>
</organism>
<dbReference type="Proteomes" id="UP000078544">
    <property type="component" value="Unassembled WGS sequence"/>
</dbReference>
<gene>
    <name evidence="2" type="ORF">AAL_06433</name>
</gene>
<protein>
    <submittedName>
        <fullName evidence="2">Uncharacterized protein</fullName>
    </submittedName>
</protein>
<dbReference type="PANTHER" id="PTHR42059">
    <property type="entry name" value="TNT DOMAIN-CONTAINING PROTEIN"/>
    <property type="match status" value="1"/>
</dbReference>
<dbReference type="InterPro" id="IPR053024">
    <property type="entry name" value="Fungal_surface_NADase"/>
</dbReference>
<dbReference type="PANTHER" id="PTHR42059:SF1">
    <property type="entry name" value="TNT DOMAIN-CONTAINING PROTEIN"/>
    <property type="match status" value="1"/>
</dbReference>